<keyword evidence="4 8" id="KW-0812">Transmembrane</keyword>
<feature type="transmembrane region" description="Helical" evidence="8">
    <location>
        <begin position="320"/>
        <end position="337"/>
    </location>
</feature>
<dbReference type="InterPro" id="IPR018584">
    <property type="entry name" value="GT87"/>
</dbReference>
<dbReference type="RefSeq" id="WP_227894219.1">
    <property type="nucleotide sequence ID" value="NZ_CP099466.1"/>
</dbReference>
<reference evidence="9" key="1">
    <citation type="submission" date="2021-10" db="EMBL/GenBank/DDBJ databases">
        <title>Novel species in genus Arthrobacter.</title>
        <authorList>
            <person name="Liu Y."/>
        </authorList>
    </citation>
    <scope>NUCLEOTIDE SEQUENCE</scope>
    <source>
        <strain evidence="9">Zg-Y453</strain>
    </source>
</reference>
<feature type="transmembrane region" description="Helical" evidence="8">
    <location>
        <begin position="12"/>
        <end position="33"/>
    </location>
</feature>
<keyword evidence="10" id="KW-1185">Reference proteome</keyword>
<feature type="transmembrane region" description="Helical" evidence="8">
    <location>
        <begin position="129"/>
        <end position="146"/>
    </location>
</feature>
<feature type="transmembrane region" description="Helical" evidence="8">
    <location>
        <begin position="182"/>
        <end position="201"/>
    </location>
</feature>
<evidence type="ECO:0000256" key="8">
    <source>
        <dbReference type="SAM" id="Phobius"/>
    </source>
</evidence>
<feature type="transmembrane region" description="Helical" evidence="8">
    <location>
        <begin position="96"/>
        <end position="117"/>
    </location>
</feature>
<evidence type="ECO:0000313" key="9">
    <source>
        <dbReference type="EMBL" id="MCC3296493.1"/>
    </source>
</evidence>
<keyword evidence="6 8" id="KW-0472">Membrane</keyword>
<keyword evidence="3" id="KW-0808">Transferase</keyword>
<dbReference type="GO" id="GO:0016758">
    <property type="term" value="F:hexosyltransferase activity"/>
    <property type="evidence" value="ECO:0007669"/>
    <property type="project" value="InterPro"/>
</dbReference>
<accession>A0A9X1MAJ2</accession>
<comment type="similarity">
    <text evidence="7">Belongs to the glycosyltransferase 87 family.</text>
</comment>
<dbReference type="Proteomes" id="UP001139158">
    <property type="component" value="Unassembled WGS sequence"/>
</dbReference>
<feature type="transmembrane region" description="Helical" evidence="8">
    <location>
        <begin position="71"/>
        <end position="89"/>
    </location>
</feature>
<evidence type="ECO:0000256" key="6">
    <source>
        <dbReference type="ARBA" id="ARBA00023136"/>
    </source>
</evidence>
<gene>
    <name evidence="9" type="ORF">LJ757_01565</name>
</gene>
<feature type="transmembrane region" description="Helical" evidence="8">
    <location>
        <begin position="298"/>
        <end position="314"/>
    </location>
</feature>
<evidence type="ECO:0000256" key="3">
    <source>
        <dbReference type="ARBA" id="ARBA00022679"/>
    </source>
</evidence>
<keyword evidence="5 8" id="KW-1133">Transmembrane helix</keyword>
<dbReference type="GO" id="GO:0005886">
    <property type="term" value="C:plasma membrane"/>
    <property type="evidence" value="ECO:0007669"/>
    <property type="project" value="UniProtKB-SubCell"/>
</dbReference>
<evidence type="ECO:0000256" key="7">
    <source>
        <dbReference type="ARBA" id="ARBA00024033"/>
    </source>
</evidence>
<comment type="subcellular location">
    <subcellularLocation>
        <location evidence="1">Cell membrane</location>
        <topology evidence="1">Multi-pass membrane protein</topology>
    </subcellularLocation>
</comment>
<feature type="transmembrane region" description="Helical" evidence="8">
    <location>
        <begin position="349"/>
        <end position="371"/>
    </location>
</feature>
<evidence type="ECO:0000256" key="4">
    <source>
        <dbReference type="ARBA" id="ARBA00022692"/>
    </source>
</evidence>
<protein>
    <submittedName>
        <fullName evidence="9">Glycosyltransferase 87 family protein</fullName>
    </submittedName>
</protein>
<dbReference type="Pfam" id="PF09594">
    <property type="entry name" value="GT87"/>
    <property type="match status" value="1"/>
</dbReference>
<evidence type="ECO:0000256" key="2">
    <source>
        <dbReference type="ARBA" id="ARBA00022475"/>
    </source>
</evidence>
<comment type="caution">
    <text evidence="9">The sequence shown here is derived from an EMBL/GenBank/DDBJ whole genome shotgun (WGS) entry which is preliminary data.</text>
</comment>
<name>A0A9X1MAJ2_9MICC</name>
<keyword evidence="2" id="KW-1003">Cell membrane</keyword>
<evidence type="ECO:0000256" key="1">
    <source>
        <dbReference type="ARBA" id="ARBA00004651"/>
    </source>
</evidence>
<evidence type="ECO:0000256" key="5">
    <source>
        <dbReference type="ARBA" id="ARBA00022989"/>
    </source>
</evidence>
<feature type="transmembrane region" description="Helical" evidence="8">
    <location>
        <begin position="270"/>
        <end position="291"/>
    </location>
</feature>
<sequence>MARVLRSHAAAAALTLGAVAAAAGLLFFAFTVAPRDGIDFRVYLAGGQSVIDATGELYSVSIPNDPNPGLMFTYPPAAALLFAVLAPFGERIGFDVFFGLSLAVTALTALWLVSHFSGRHSIGAVLRGFWLRPAAIVSFGLVAALGPWRDTMAFGQVNILLFSLVMLDFLERRDSWPRGLLTGAAAGLKLTPLAFAFYFLVRGDWRGLRNMAFGFLAAFALGFLILPRESKIYWGELLPDTSRVGGGGYIDNLSIRGALLHFAGGDAEVAPYWLLLSVAAAAAAAVVIRLATLQGSHLLALAAAALLMLLVSPVSWSHHWVWVALFLPLIASGLYGLHSSRRLSSLAGWILLAVSTVVFYLSPKTIAVLLGAQDLDSQAPLPYLMLASAGVFCGAGMLAWWFALLWPNRPKAWWRPGHAAAHPPAHRP</sequence>
<organism evidence="9 10">
    <name type="scientific">Arthrobacter caoxuetaonis</name>
    <dbReference type="NCBI Taxonomy" id="2886935"/>
    <lineage>
        <taxon>Bacteria</taxon>
        <taxon>Bacillati</taxon>
        <taxon>Actinomycetota</taxon>
        <taxon>Actinomycetes</taxon>
        <taxon>Micrococcales</taxon>
        <taxon>Micrococcaceae</taxon>
        <taxon>Arthrobacter</taxon>
    </lineage>
</organism>
<feature type="transmembrane region" description="Helical" evidence="8">
    <location>
        <begin position="153"/>
        <end position="170"/>
    </location>
</feature>
<feature type="transmembrane region" description="Helical" evidence="8">
    <location>
        <begin position="383"/>
        <end position="406"/>
    </location>
</feature>
<evidence type="ECO:0000313" key="10">
    <source>
        <dbReference type="Proteomes" id="UP001139158"/>
    </source>
</evidence>
<proteinExistence type="inferred from homology"/>
<feature type="transmembrane region" description="Helical" evidence="8">
    <location>
        <begin position="208"/>
        <end position="226"/>
    </location>
</feature>
<dbReference type="AlphaFoldDB" id="A0A9X1MAJ2"/>
<dbReference type="EMBL" id="JAJFZV010000001">
    <property type="protein sequence ID" value="MCC3296493.1"/>
    <property type="molecule type" value="Genomic_DNA"/>
</dbReference>